<dbReference type="PANTHER" id="PTHR48050">
    <property type="entry name" value="STEROL 3-BETA-GLUCOSYLTRANSFERASE"/>
    <property type="match status" value="1"/>
</dbReference>
<dbReference type="OrthoDB" id="764352at2"/>
<dbReference type="PANTHER" id="PTHR48050:SF13">
    <property type="entry name" value="STEROL 3-BETA-GLUCOSYLTRANSFERASE UGT80A2"/>
    <property type="match status" value="1"/>
</dbReference>
<dbReference type="GO" id="GO:0017000">
    <property type="term" value="P:antibiotic biosynthetic process"/>
    <property type="evidence" value="ECO:0007669"/>
    <property type="project" value="UniProtKB-ARBA"/>
</dbReference>
<dbReference type="Pfam" id="PF00201">
    <property type="entry name" value="UDPGT"/>
    <property type="match status" value="1"/>
</dbReference>
<dbReference type="GO" id="GO:0008194">
    <property type="term" value="F:UDP-glycosyltransferase activity"/>
    <property type="evidence" value="ECO:0007669"/>
    <property type="project" value="InterPro"/>
</dbReference>
<sequence length="389" mass="40171">MSRFLLVVPPLVGHINPLAAVAAELTARGHEVAWAGTPELVGRLAGDGARVFGCVVPGTGLHRPPDLTGPAAFQFLWRDFFVPLAEAMAPGVAAAIRAFGPDLVVSDQHAVAGGLVAERLGVPWFTSSTTSAELANPLDEFPKVAQWLTGLLGGLRARIGDPAATHDPRYSPHGVLGFTTRDLIGAKELPSARVHLVGPAIGQRPPDPAFDWPEFDRPTVLVSLGTANADTGTRFLTEAVAAFAARPHLRAVVVDPGGCLAGAEPPPTVAVRAHVPQLELLPRVAAVVCHAGHNTVCESLWNGKPLVLAPIRDDQPIVAGQVVDAGAGVRLRFGRATARHIGAAVDAVLDPGGGHLAAAEAISRSFRAAGGVPAAADHLESALLTAVAE</sequence>
<reference evidence="1 2" key="1">
    <citation type="submission" date="2016-10" db="EMBL/GenBank/DDBJ databases">
        <title>The Draft Genome Sequence of Actinokineospora bangkokensis 44EHWT reveals the biosynthetic pathway of antifungal compounds Thailandins with unusual extender unit butylmalonyl-CoA.</title>
        <authorList>
            <person name="Greule A."/>
            <person name="Intra B."/>
            <person name="Flemming S."/>
            <person name="Rommel M.G."/>
            <person name="Panbangred W."/>
            <person name="Bechthold A."/>
        </authorList>
    </citation>
    <scope>NUCLEOTIDE SEQUENCE [LARGE SCALE GENOMIC DNA]</scope>
    <source>
        <strain evidence="1 2">44EHW</strain>
    </source>
</reference>
<dbReference type="RefSeq" id="WP_075976094.1">
    <property type="nucleotide sequence ID" value="NZ_MKQR01000017.1"/>
</dbReference>
<dbReference type="Proteomes" id="UP000186040">
    <property type="component" value="Unassembled WGS sequence"/>
</dbReference>
<accession>A0A1Q9LJM7</accession>
<dbReference type="Gene3D" id="3.40.50.2000">
    <property type="entry name" value="Glycogen Phosphorylase B"/>
    <property type="match status" value="2"/>
</dbReference>
<dbReference type="CDD" id="cd03784">
    <property type="entry name" value="GT1_Gtf-like"/>
    <property type="match status" value="1"/>
</dbReference>
<protein>
    <submittedName>
        <fullName evidence="1">Glycosyl transferase</fullName>
    </submittedName>
</protein>
<evidence type="ECO:0000313" key="2">
    <source>
        <dbReference type="Proteomes" id="UP000186040"/>
    </source>
</evidence>
<dbReference type="InterPro" id="IPR050426">
    <property type="entry name" value="Glycosyltransferase_28"/>
</dbReference>
<name>A0A1Q9LJM7_9PSEU</name>
<proteinExistence type="predicted"/>
<keyword evidence="2" id="KW-1185">Reference proteome</keyword>
<dbReference type="EMBL" id="MKQR01000017">
    <property type="protein sequence ID" value="OLR92205.1"/>
    <property type="molecule type" value="Genomic_DNA"/>
</dbReference>
<gene>
    <name evidence="1" type="ORF">BJP25_23030</name>
</gene>
<dbReference type="InterPro" id="IPR002213">
    <property type="entry name" value="UDP_glucos_trans"/>
</dbReference>
<comment type="caution">
    <text evidence="1">The sequence shown here is derived from an EMBL/GenBank/DDBJ whole genome shotgun (WGS) entry which is preliminary data.</text>
</comment>
<evidence type="ECO:0000313" key="1">
    <source>
        <dbReference type="EMBL" id="OLR92205.1"/>
    </source>
</evidence>
<dbReference type="SUPFAM" id="SSF53756">
    <property type="entry name" value="UDP-Glycosyltransferase/glycogen phosphorylase"/>
    <property type="match status" value="1"/>
</dbReference>
<organism evidence="1 2">
    <name type="scientific">Actinokineospora bangkokensis</name>
    <dbReference type="NCBI Taxonomy" id="1193682"/>
    <lineage>
        <taxon>Bacteria</taxon>
        <taxon>Bacillati</taxon>
        <taxon>Actinomycetota</taxon>
        <taxon>Actinomycetes</taxon>
        <taxon>Pseudonocardiales</taxon>
        <taxon>Pseudonocardiaceae</taxon>
        <taxon>Actinokineospora</taxon>
    </lineage>
</organism>
<dbReference type="STRING" id="1193682.BJP25_23030"/>
<dbReference type="AlphaFoldDB" id="A0A1Q9LJM7"/>
<keyword evidence="1" id="KW-0808">Transferase</keyword>